<dbReference type="InterPro" id="IPR007865">
    <property type="entry name" value="Aminopep_P_N"/>
</dbReference>
<dbReference type="Pfam" id="PF05195">
    <property type="entry name" value="AMP_N"/>
    <property type="match status" value="1"/>
</dbReference>
<proteinExistence type="inferred from homology"/>
<comment type="catalytic activity">
    <reaction evidence="1">
        <text>Release of any N-terminal amino acid, including proline, that is linked to proline, even from a dipeptide or tripeptide.</text>
        <dbReference type="EC" id="3.4.11.9"/>
    </reaction>
</comment>
<protein>
    <recommendedName>
        <fullName evidence="4">Xaa-Pro aminopeptidase</fullName>
        <ecNumber evidence="4">3.4.11.9</ecNumber>
    </recommendedName>
</protein>
<reference evidence="9 10" key="1">
    <citation type="submission" date="2018-08" db="EMBL/GenBank/DDBJ databases">
        <title>Draft genome sequence of Psychrilyobacter sp. strain SD5 isolated from Black Sea water.</title>
        <authorList>
            <person name="Yadav S."/>
            <person name="Villanueva L."/>
            <person name="Damste J.S.S."/>
        </authorList>
    </citation>
    <scope>NUCLEOTIDE SEQUENCE [LARGE SCALE GENOMIC DNA]</scope>
    <source>
        <strain evidence="9 10">SD5</strain>
    </source>
</reference>
<evidence type="ECO:0000313" key="10">
    <source>
        <dbReference type="Proteomes" id="UP000263486"/>
    </source>
</evidence>
<dbReference type="SMART" id="SM01011">
    <property type="entry name" value="AMP_N"/>
    <property type="match status" value="1"/>
</dbReference>
<feature type="domain" description="Aminopeptidase P N-terminal" evidence="8">
    <location>
        <begin position="2"/>
        <end position="134"/>
    </location>
</feature>
<evidence type="ECO:0000256" key="7">
    <source>
        <dbReference type="ARBA" id="ARBA00023211"/>
    </source>
</evidence>
<keyword evidence="6" id="KW-0378">Hydrolase</keyword>
<evidence type="ECO:0000256" key="5">
    <source>
        <dbReference type="ARBA" id="ARBA00022723"/>
    </source>
</evidence>
<dbReference type="InterPro" id="IPR052433">
    <property type="entry name" value="X-Pro_dipept-like"/>
</dbReference>
<evidence type="ECO:0000256" key="2">
    <source>
        <dbReference type="ARBA" id="ARBA00001936"/>
    </source>
</evidence>
<evidence type="ECO:0000256" key="4">
    <source>
        <dbReference type="ARBA" id="ARBA00012574"/>
    </source>
</evidence>
<dbReference type="InterPro" id="IPR029149">
    <property type="entry name" value="Creatin/AminoP/Spt16_N"/>
</dbReference>
<name>A0ABX9KL68_9FUSO</name>
<evidence type="ECO:0000256" key="6">
    <source>
        <dbReference type="ARBA" id="ARBA00022801"/>
    </source>
</evidence>
<dbReference type="Gene3D" id="3.90.230.10">
    <property type="entry name" value="Creatinase/methionine aminopeptidase superfamily"/>
    <property type="match status" value="1"/>
</dbReference>
<dbReference type="RefSeq" id="WP_114640909.1">
    <property type="nucleotide sequence ID" value="NZ_JAACIO010000001.1"/>
</dbReference>
<evidence type="ECO:0000256" key="3">
    <source>
        <dbReference type="ARBA" id="ARBA00008766"/>
    </source>
</evidence>
<dbReference type="Gene3D" id="3.40.350.10">
    <property type="entry name" value="Creatinase/prolidase N-terminal domain"/>
    <property type="match status" value="1"/>
</dbReference>
<dbReference type="PANTHER" id="PTHR43226">
    <property type="entry name" value="XAA-PRO AMINOPEPTIDASE 3"/>
    <property type="match status" value="1"/>
</dbReference>
<evidence type="ECO:0000313" key="9">
    <source>
        <dbReference type="EMBL" id="REI43189.1"/>
    </source>
</evidence>
<dbReference type="SUPFAM" id="SSF53092">
    <property type="entry name" value="Creatinase/prolidase N-terminal domain"/>
    <property type="match status" value="1"/>
</dbReference>
<comment type="cofactor">
    <cofactor evidence="2">
        <name>Mn(2+)</name>
        <dbReference type="ChEBI" id="CHEBI:29035"/>
    </cofactor>
</comment>
<dbReference type="InterPro" id="IPR000994">
    <property type="entry name" value="Pept_M24"/>
</dbReference>
<dbReference type="SUPFAM" id="SSF55920">
    <property type="entry name" value="Creatinase/aminopeptidase"/>
    <property type="match status" value="1"/>
</dbReference>
<gene>
    <name evidence="9" type="ORF">DYH56_00615</name>
</gene>
<organism evidence="9 10">
    <name type="scientific">Psychrilyobacter piezotolerans</name>
    <dbReference type="NCBI Taxonomy" id="2293438"/>
    <lineage>
        <taxon>Bacteria</taxon>
        <taxon>Fusobacteriati</taxon>
        <taxon>Fusobacteriota</taxon>
        <taxon>Fusobacteriia</taxon>
        <taxon>Fusobacteriales</taxon>
        <taxon>Fusobacteriaceae</taxon>
        <taxon>Psychrilyobacter</taxon>
    </lineage>
</organism>
<sequence length="469" mass="52865">MFSKETYIERRKKLKEELIKEKKSGLILITGNGEASMDYLDNTYDFKQDSTFRYYFGIDRADMFGLIDLDNDKDYIFGYDYTISDVIWMGPQNSLKNEALNFGIENTGSYDDLKLFLENSNDKKVHYQPQYRGDNIITLGELLNKTTCEIKNGSSEKLCYAIADQRNYKSSEEIEKIEEAVNVTRAMHLKAMQTAKAGMKEYEVTAEIQGVVLGNHCTNSFPTICSTNGQTLHNHYHGNTLESGRMLLIDCGAKSASGYCGDMTTTFPVDAKFTPKQAVIYNILIDAYDHAESILKAGITYKEVHLAACSKIAQGLKSLGLIVGDLDKAVKNGVHALFMPHGLGHMMGMDVHDMENFGEVIVGYNGEAKSTQFGLSSLRMGRVLEDGFVFTVEPGIYFIPELIKKWKDEGINSEFLNFEKIEEFLNFGGMRYEGDYVIENGRSRRLGLKMPKTIEEVEAERAKAYINSL</sequence>
<dbReference type="Pfam" id="PF00557">
    <property type="entry name" value="Peptidase_M24"/>
    <property type="match status" value="1"/>
</dbReference>
<comment type="similarity">
    <text evidence="3">Belongs to the peptidase M24B family.</text>
</comment>
<evidence type="ECO:0000256" key="1">
    <source>
        <dbReference type="ARBA" id="ARBA00001424"/>
    </source>
</evidence>
<dbReference type="EMBL" id="QUAJ01000001">
    <property type="protein sequence ID" value="REI43189.1"/>
    <property type="molecule type" value="Genomic_DNA"/>
</dbReference>
<dbReference type="Proteomes" id="UP000263486">
    <property type="component" value="Unassembled WGS sequence"/>
</dbReference>
<dbReference type="InterPro" id="IPR036005">
    <property type="entry name" value="Creatinase/aminopeptidase-like"/>
</dbReference>
<evidence type="ECO:0000259" key="8">
    <source>
        <dbReference type="SMART" id="SM01011"/>
    </source>
</evidence>
<keyword evidence="7" id="KW-0464">Manganese</keyword>
<dbReference type="EC" id="3.4.11.9" evidence="4"/>
<keyword evidence="10" id="KW-1185">Reference proteome</keyword>
<dbReference type="PANTHER" id="PTHR43226:SF4">
    <property type="entry name" value="XAA-PRO AMINOPEPTIDASE 3"/>
    <property type="match status" value="1"/>
</dbReference>
<keyword evidence="5" id="KW-0479">Metal-binding</keyword>
<accession>A0ABX9KL68</accession>
<comment type="caution">
    <text evidence="9">The sequence shown here is derived from an EMBL/GenBank/DDBJ whole genome shotgun (WGS) entry which is preliminary data.</text>
</comment>